<accession>A0A1H5CZY8</accession>
<gene>
    <name evidence="1" type="ORF">SAMN05444171_4935</name>
</gene>
<dbReference type="EMBL" id="FNTI01000001">
    <property type="protein sequence ID" value="SED72207.1"/>
    <property type="molecule type" value="Genomic_DNA"/>
</dbReference>
<reference evidence="1 2" key="1">
    <citation type="submission" date="2016-10" db="EMBL/GenBank/DDBJ databases">
        <authorList>
            <person name="de Groot N.N."/>
        </authorList>
    </citation>
    <scope>NUCLEOTIDE SEQUENCE [LARGE SCALE GENOMIC DNA]</scope>
    <source>
        <strain evidence="1 2">GAS522</strain>
    </source>
</reference>
<dbReference type="AlphaFoldDB" id="A0A1H5CZY8"/>
<evidence type="ECO:0000313" key="1">
    <source>
        <dbReference type="EMBL" id="SED72207.1"/>
    </source>
</evidence>
<sequence length="156" mass="17645">MATKDVEQELETEDLTQTKRMVEAILAGWELLTWNELLAEDIVLSLRLGTLDISRLSELRGCGGDFQAVGRRQARRVLKSLYGDLRKDLSVTTEVINGYYAIVLGKLAVRKAGHEVEYLPVVIYMALNLERRIQSMTVAIVDLQTLADTIRNEPKR</sequence>
<proteinExistence type="predicted"/>
<organism evidence="1 2">
    <name type="scientific">Bradyrhizobium lablabi</name>
    <dbReference type="NCBI Taxonomy" id="722472"/>
    <lineage>
        <taxon>Bacteria</taxon>
        <taxon>Pseudomonadati</taxon>
        <taxon>Pseudomonadota</taxon>
        <taxon>Alphaproteobacteria</taxon>
        <taxon>Hyphomicrobiales</taxon>
        <taxon>Nitrobacteraceae</taxon>
        <taxon>Bradyrhizobium</taxon>
    </lineage>
</organism>
<protein>
    <submittedName>
        <fullName evidence="1">Uncharacterized protein</fullName>
    </submittedName>
</protein>
<dbReference type="Proteomes" id="UP000183208">
    <property type="component" value="Unassembled WGS sequence"/>
</dbReference>
<dbReference type="RefSeq" id="WP_074824612.1">
    <property type="nucleotide sequence ID" value="NZ_FNTI01000001.1"/>
</dbReference>
<dbReference type="OrthoDB" id="9976140at2"/>
<name>A0A1H5CZY8_9BRAD</name>
<evidence type="ECO:0000313" key="2">
    <source>
        <dbReference type="Proteomes" id="UP000183208"/>
    </source>
</evidence>